<reference evidence="2" key="1">
    <citation type="submission" date="2021-01" db="EMBL/GenBank/DDBJ databases">
        <authorList>
            <person name="Corre E."/>
            <person name="Pelletier E."/>
            <person name="Niang G."/>
            <person name="Scheremetjew M."/>
            <person name="Finn R."/>
            <person name="Kale V."/>
            <person name="Holt S."/>
            <person name="Cochrane G."/>
            <person name="Meng A."/>
            <person name="Brown T."/>
            <person name="Cohen L."/>
        </authorList>
    </citation>
    <scope>NUCLEOTIDE SEQUENCE</scope>
    <source>
        <strain evidence="2">379</strain>
    </source>
</reference>
<dbReference type="InterPro" id="IPR036865">
    <property type="entry name" value="CRAL-TRIO_dom_sf"/>
</dbReference>
<evidence type="ECO:0000256" key="1">
    <source>
        <dbReference type="SAM" id="MobiDB-lite"/>
    </source>
</evidence>
<dbReference type="AlphaFoldDB" id="A0A7S3T596"/>
<name>A0A7S3T596_EMIHU</name>
<feature type="region of interest" description="Disordered" evidence="1">
    <location>
        <begin position="237"/>
        <end position="276"/>
    </location>
</feature>
<feature type="compositionally biased region" description="Basic residues" evidence="1">
    <location>
        <begin position="260"/>
        <end position="276"/>
    </location>
</feature>
<proteinExistence type="predicted"/>
<accession>A0A7S3T596</accession>
<gene>
    <name evidence="2" type="ORF">EHUX00137_LOCUS31842</name>
</gene>
<sequence>MVAAHPQQRVSDLLAQHAQRIASLAKALRDEPGFEPSRHDDIWLLRYCLSYPDTASASRAAARGLSWRLKNQQDGVTRRVMALPIDAWPGYLECVPYLGLHVFMAEDAALLVALLVLRRCQFREMAAKVPTQTIIAFLTHLKEYTFAVTDAATRRSGVLHKTLRINLCAGISREIVSPYLWMATARANSGSATAFPQLLHAELHADPPPLLQLLFNRLVKPLLPPKTVEGEGRCPSHLAGFNPPPLPLSPGREDGPCLDRRRRRRECGRGRAAGRG</sequence>
<evidence type="ECO:0000313" key="2">
    <source>
        <dbReference type="EMBL" id="CAE0573236.1"/>
    </source>
</evidence>
<dbReference type="Gene3D" id="3.40.525.10">
    <property type="entry name" value="CRAL-TRIO lipid binding domain"/>
    <property type="match status" value="1"/>
</dbReference>
<dbReference type="EMBL" id="HBIR01040799">
    <property type="protein sequence ID" value="CAE0573236.1"/>
    <property type="molecule type" value="Transcribed_RNA"/>
</dbReference>
<protein>
    <recommendedName>
        <fullName evidence="3">CRAL-TRIO domain-containing protein</fullName>
    </recommendedName>
</protein>
<evidence type="ECO:0008006" key="3">
    <source>
        <dbReference type="Google" id="ProtNLM"/>
    </source>
</evidence>
<organism evidence="2">
    <name type="scientific">Emiliania huxleyi</name>
    <name type="common">Coccolithophore</name>
    <name type="synonym">Pontosphaera huxleyi</name>
    <dbReference type="NCBI Taxonomy" id="2903"/>
    <lineage>
        <taxon>Eukaryota</taxon>
        <taxon>Haptista</taxon>
        <taxon>Haptophyta</taxon>
        <taxon>Prymnesiophyceae</taxon>
        <taxon>Isochrysidales</taxon>
        <taxon>Noelaerhabdaceae</taxon>
        <taxon>Emiliania</taxon>
    </lineage>
</organism>